<evidence type="ECO:0000256" key="2">
    <source>
        <dbReference type="SAM" id="Phobius"/>
    </source>
</evidence>
<dbReference type="PANTHER" id="PTHR12458">
    <property type="entry name" value="ORF PROTEIN"/>
    <property type="match status" value="1"/>
</dbReference>
<dbReference type="EMBL" id="JAVHJS010000005">
    <property type="protein sequence ID" value="KAK2857873.1"/>
    <property type="molecule type" value="Genomic_DNA"/>
</dbReference>
<dbReference type="Proteomes" id="UP001187315">
    <property type="component" value="Unassembled WGS sequence"/>
</dbReference>
<dbReference type="AlphaFoldDB" id="A0AA88NI85"/>
<feature type="compositionally biased region" description="Low complexity" evidence="1">
    <location>
        <begin position="223"/>
        <end position="234"/>
    </location>
</feature>
<accession>A0AA88NI85</accession>
<dbReference type="InterPro" id="IPR007714">
    <property type="entry name" value="CFA20_dom"/>
</dbReference>
<feature type="compositionally biased region" description="Polar residues" evidence="1">
    <location>
        <begin position="331"/>
        <end position="340"/>
    </location>
</feature>
<feature type="region of interest" description="Disordered" evidence="1">
    <location>
        <begin position="499"/>
        <end position="519"/>
    </location>
</feature>
<keyword evidence="2" id="KW-0472">Membrane</keyword>
<comment type="caution">
    <text evidence="4">The sequence shown here is derived from an EMBL/GenBank/DDBJ whole genome shotgun (WGS) entry which is preliminary data.</text>
</comment>
<keyword evidence="2" id="KW-0812">Transmembrane</keyword>
<name>A0AA88NI85_TACVA</name>
<feature type="transmembrane region" description="Helical" evidence="2">
    <location>
        <begin position="742"/>
        <end position="761"/>
    </location>
</feature>
<gene>
    <name evidence="4" type="ORF">Q7C36_005792</name>
</gene>
<dbReference type="Pfam" id="PF05018">
    <property type="entry name" value="CFA20_dom"/>
    <property type="match status" value="1"/>
</dbReference>
<evidence type="ECO:0000313" key="5">
    <source>
        <dbReference type="Proteomes" id="UP001187315"/>
    </source>
</evidence>
<proteinExistence type="predicted"/>
<protein>
    <recommendedName>
        <fullName evidence="3">CFA20 domain-containing protein</fullName>
    </recommendedName>
</protein>
<feature type="region of interest" description="Disordered" evidence="1">
    <location>
        <begin position="323"/>
        <end position="356"/>
    </location>
</feature>
<feature type="compositionally biased region" description="Basic residues" evidence="1">
    <location>
        <begin position="279"/>
        <end position="288"/>
    </location>
</feature>
<keyword evidence="2" id="KW-1133">Transmembrane helix</keyword>
<feature type="compositionally biased region" description="Basic and acidic residues" evidence="1">
    <location>
        <begin position="344"/>
        <end position="354"/>
    </location>
</feature>
<feature type="region of interest" description="Disordered" evidence="1">
    <location>
        <begin position="436"/>
        <end position="455"/>
    </location>
</feature>
<evidence type="ECO:0000313" key="4">
    <source>
        <dbReference type="EMBL" id="KAK2857873.1"/>
    </source>
</evidence>
<feature type="domain" description="CFA20" evidence="3">
    <location>
        <begin position="1"/>
        <end position="172"/>
    </location>
</feature>
<feature type="compositionally biased region" description="Basic and acidic residues" evidence="1">
    <location>
        <begin position="505"/>
        <end position="516"/>
    </location>
</feature>
<reference evidence="4" key="1">
    <citation type="submission" date="2023-08" db="EMBL/GenBank/DDBJ databases">
        <title>Pelteobagrus vachellii genome.</title>
        <authorList>
            <person name="Liu H."/>
        </authorList>
    </citation>
    <scope>NUCLEOTIDE SEQUENCE</scope>
    <source>
        <strain evidence="4">PRFRI_2022a</strain>
        <tissue evidence="4">Muscle</tissue>
    </source>
</reference>
<evidence type="ECO:0000259" key="3">
    <source>
        <dbReference type="Pfam" id="PF05018"/>
    </source>
</evidence>
<feature type="region of interest" description="Disordered" evidence="1">
    <location>
        <begin position="540"/>
        <end position="568"/>
    </location>
</feature>
<keyword evidence="5" id="KW-1185">Reference proteome</keyword>
<sequence length="795" mass="88887">MFKNEYQGGVVVEVFSAQGKDPVAKWKLSGQPSISKMFDKEMKGFVYSLEGSSQTHRMQLPKDGKMPLVLIQKFLVLQVNVPPGKDFSTELLVTDQGHLKRRLYLSTVHKEFSSTPLHARIPLISLRRNIWCNLCIDLGSFTTELFRGAMFLSLDGIVISACCKVRRIFTMRNEPADHVDRDPYDIRNYPTEEIPKSCQFPPEIQHVTQLMNMERLRQADLRSVSISSESEQPSTGRVTRGPKTQDCSHIAFGSKVTGRPPLTARKGSSLTTGTEHKARSGRSGRRKTQPPAEQASSERTVSGRPKLVLNERIVLNPICSSYSPEPIPRSSECQPPSDSPNELHIFEDGNDAARRTSTPISLDEADEEDCDEVFTFSSHPHSARRGQPSDLTADDLGWEGERKEACWKDDFIASEGEEDQSFSGFLSQRFAAHTSPAHPTLASVPIPRSTSSPRLCTEPTKAFTVTHTSTQSSSEGSQRTEMVFVAPTRCLSPCTANLWSRQQHSRPEQSKPDGDMRTSINRTSVREIPPEDVKLHKVRKSMSKMPVGSSTCDLSKKAEQEEDEEEELRMLASLKRQQEEEEGGTCDSGLSASQVQQCNVSLSMSSDDTSTWTQCIPLASDQGQYYQKEMNPLLHSNPREWMDVLSPPIIHPRHQQTESKGDYSNMSTKGSVTEENCSEDEFLNLLYDSCLNCYFDPQTGKYYELSTGILTSTKPGRGELKHFPSVSDPTAPPPVVRIHPGVVASVVIVAIAAIVAAIYVIKQYCFPQSDATYRYSVLRRMEEQREEESDEDLLE</sequence>
<organism evidence="4 5">
    <name type="scientific">Tachysurus vachellii</name>
    <name type="common">Darkbarbel catfish</name>
    <name type="synonym">Pelteobagrus vachellii</name>
    <dbReference type="NCBI Taxonomy" id="175792"/>
    <lineage>
        <taxon>Eukaryota</taxon>
        <taxon>Metazoa</taxon>
        <taxon>Chordata</taxon>
        <taxon>Craniata</taxon>
        <taxon>Vertebrata</taxon>
        <taxon>Euteleostomi</taxon>
        <taxon>Actinopterygii</taxon>
        <taxon>Neopterygii</taxon>
        <taxon>Teleostei</taxon>
        <taxon>Ostariophysi</taxon>
        <taxon>Siluriformes</taxon>
        <taxon>Bagridae</taxon>
        <taxon>Tachysurus</taxon>
    </lineage>
</organism>
<evidence type="ECO:0000256" key="1">
    <source>
        <dbReference type="SAM" id="MobiDB-lite"/>
    </source>
</evidence>
<feature type="region of interest" description="Disordered" evidence="1">
    <location>
        <begin position="221"/>
        <end position="305"/>
    </location>
</feature>
<dbReference type="InterPro" id="IPR040441">
    <property type="entry name" value="CFA20/CFAP20DC"/>
</dbReference>